<evidence type="ECO:0000256" key="1">
    <source>
        <dbReference type="SAM" id="MobiDB-lite"/>
    </source>
</evidence>
<protein>
    <submittedName>
        <fullName evidence="2">Uncharacterized protein</fullName>
    </submittedName>
</protein>
<dbReference type="Proteomes" id="UP001376459">
    <property type="component" value="Unassembled WGS sequence"/>
</dbReference>
<proteinExistence type="predicted"/>
<gene>
    <name evidence="2" type="ORF">WKI71_07030</name>
</gene>
<organism evidence="2 3">
    <name type="scientific">Streptomyces machairae</name>
    <dbReference type="NCBI Taxonomy" id="3134109"/>
    <lineage>
        <taxon>Bacteria</taxon>
        <taxon>Bacillati</taxon>
        <taxon>Actinomycetota</taxon>
        <taxon>Actinomycetes</taxon>
        <taxon>Kitasatosporales</taxon>
        <taxon>Streptomycetaceae</taxon>
        <taxon>Streptomyces</taxon>
    </lineage>
</organism>
<sequence>MLRAVYGDPRAAAELVPRLTDRQATGLDPLPTDPAELAPSLLRERRAEIRTLPDGTRLLLLLAAADQYPVPTDAFLRAVMAARLDTRSLDAAEAAGIAHAGAGGVVFRDAWTRIAAYETGSPADRRDVHRLLARVLGGAGETPWRSWHRAPARPAPAAGSRRNSAPPRARQHLRGGSPWHGR</sequence>
<name>A0ABU8UHK4_9ACTN</name>
<dbReference type="EMBL" id="JBBKAK010000001">
    <property type="protein sequence ID" value="MEJ8668400.1"/>
    <property type="molecule type" value="Genomic_DNA"/>
</dbReference>
<feature type="region of interest" description="Disordered" evidence="1">
    <location>
        <begin position="143"/>
        <end position="182"/>
    </location>
</feature>
<keyword evidence="3" id="KW-1185">Reference proteome</keyword>
<accession>A0ABU8UHK4</accession>
<reference evidence="2 3" key="1">
    <citation type="submission" date="2024-03" db="EMBL/GenBank/DDBJ databases">
        <title>Novel Streptomyces species of biotechnological and ecological value are a feature of Machair soil.</title>
        <authorList>
            <person name="Prole J.R."/>
            <person name="Goodfellow M."/>
            <person name="Allenby N."/>
            <person name="Ward A.C."/>
        </authorList>
    </citation>
    <scope>NUCLEOTIDE SEQUENCE [LARGE SCALE GENOMIC DNA]</scope>
    <source>
        <strain evidence="2 3">MS1.AVA.1</strain>
    </source>
</reference>
<comment type="caution">
    <text evidence="2">The sequence shown here is derived from an EMBL/GenBank/DDBJ whole genome shotgun (WGS) entry which is preliminary data.</text>
</comment>
<evidence type="ECO:0000313" key="2">
    <source>
        <dbReference type="EMBL" id="MEJ8668400.1"/>
    </source>
</evidence>
<evidence type="ECO:0000313" key="3">
    <source>
        <dbReference type="Proteomes" id="UP001376459"/>
    </source>
</evidence>
<feature type="compositionally biased region" description="Low complexity" evidence="1">
    <location>
        <begin position="155"/>
        <end position="168"/>
    </location>
</feature>